<dbReference type="InterPro" id="IPR026818">
    <property type="entry name" value="Apc_fam"/>
</dbReference>
<feature type="non-terminal residue" evidence="3">
    <location>
        <position position="1"/>
    </location>
</feature>
<keyword evidence="4" id="KW-1185">Reference proteome</keyword>
<dbReference type="GO" id="GO:0001708">
    <property type="term" value="P:cell fate specification"/>
    <property type="evidence" value="ECO:0007669"/>
    <property type="project" value="TreeGrafter"/>
</dbReference>
<evidence type="ECO:0000259" key="2">
    <source>
        <dbReference type="Pfam" id="PF16689"/>
    </source>
</evidence>
<dbReference type="GO" id="GO:0005881">
    <property type="term" value="C:cytoplasmic microtubule"/>
    <property type="evidence" value="ECO:0007669"/>
    <property type="project" value="TreeGrafter"/>
</dbReference>
<dbReference type="GO" id="GO:0008017">
    <property type="term" value="F:microtubule binding"/>
    <property type="evidence" value="ECO:0007669"/>
    <property type="project" value="TreeGrafter"/>
</dbReference>
<dbReference type="GO" id="GO:0016342">
    <property type="term" value="C:catenin complex"/>
    <property type="evidence" value="ECO:0007669"/>
    <property type="project" value="TreeGrafter"/>
</dbReference>
<sequence length="121" mass="13250">LKKENSHLRRELEDNSNHLSKLENETSDMKVGTSPGWGRPPRWGCRVRHTGASHVPLLHGSIPMDITSLYNLKFPPEVAGAGRGAEESPAAPAPAPAPHREGSGDTGRATLRMLEELDRER</sequence>
<dbReference type="EMBL" id="VZRW01012390">
    <property type="protein sequence ID" value="NWX23250.1"/>
    <property type="molecule type" value="Genomic_DNA"/>
</dbReference>
<dbReference type="Proteomes" id="UP000559068">
    <property type="component" value="Unassembled WGS sequence"/>
</dbReference>
<feature type="compositionally biased region" description="Basic and acidic residues" evidence="1">
    <location>
        <begin position="1"/>
        <end position="28"/>
    </location>
</feature>
<dbReference type="PANTHER" id="PTHR12607">
    <property type="entry name" value="ADENOMATOUS POLYPOSIS COLI PROTEIN FAMILY"/>
    <property type="match status" value="1"/>
</dbReference>
<feature type="domain" description="Adenomatous polyposis coli N-terminal dimerisation" evidence="2">
    <location>
        <begin position="1"/>
        <end position="30"/>
    </location>
</feature>
<comment type="caution">
    <text evidence="3">The sequence shown here is derived from an EMBL/GenBank/DDBJ whole genome shotgun (WGS) entry which is preliminary data.</text>
</comment>
<feature type="region of interest" description="Disordered" evidence="1">
    <location>
        <begin position="1"/>
        <end position="42"/>
    </location>
</feature>
<dbReference type="SUPFAM" id="SSF58050">
    <property type="entry name" value="N-terminal coiled coil domain from apc"/>
    <property type="match status" value="1"/>
</dbReference>
<dbReference type="PANTHER" id="PTHR12607:SF3">
    <property type="entry name" value="ADENOMATOUS POLYPOSIS COLI PROTEIN 2"/>
    <property type="match status" value="1"/>
</dbReference>
<dbReference type="GO" id="GO:0030877">
    <property type="term" value="C:beta-catenin destruction complex"/>
    <property type="evidence" value="ECO:0007669"/>
    <property type="project" value="TreeGrafter"/>
</dbReference>
<dbReference type="GO" id="GO:0016477">
    <property type="term" value="P:cell migration"/>
    <property type="evidence" value="ECO:0007669"/>
    <property type="project" value="TreeGrafter"/>
</dbReference>
<organism evidence="3 4">
    <name type="scientific">Aegotheles bennettii</name>
    <dbReference type="NCBI Taxonomy" id="48278"/>
    <lineage>
        <taxon>Eukaryota</taxon>
        <taxon>Metazoa</taxon>
        <taxon>Chordata</taxon>
        <taxon>Craniata</taxon>
        <taxon>Vertebrata</taxon>
        <taxon>Euteleostomi</taxon>
        <taxon>Archelosauria</taxon>
        <taxon>Archosauria</taxon>
        <taxon>Dinosauria</taxon>
        <taxon>Saurischia</taxon>
        <taxon>Theropoda</taxon>
        <taxon>Coelurosauria</taxon>
        <taxon>Aves</taxon>
        <taxon>Neognathae</taxon>
        <taxon>Neoaves</taxon>
        <taxon>Strisores</taxon>
        <taxon>Caprimulgiformes</taxon>
        <taxon>Aegothelidae</taxon>
        <taxon>Aegotheles</taxon>
    </lineage>
</organism>
<dbReference type="GO" id="GO:0007389">
    <property type="term" value="P:pattern specification process"/>
    <property type="evidence" value="ECO:0007669"/>
    <property type="project" value="TreeGrafter"/>
</dbReference>
<dbReference type="InterPro" id="IPR032038">
    <property type="entry name" value="APC_N"/>
</dbReference>
<proteinExistence type="predicted"/>
<dbReference type="AlphaFoldDB" id="A0A7K6ULY1"/>
<dbReference type="GO" id="GO:0008013">
    <property type="term" value="F:beta-catenin binding"/>
    <property type="evidence" value="ECO:0007669"/>
    <property type="project" value="InterPro"/>
</dbReference>
<evidence type="ECO:0000256" key="1">
    <source>
        <dbReference type="SAM" id="MobiDB-lite"/>
    </source>
</evidence>
<dbReference type="Gene3D" id="1.20.5.10">
    <property type="match status" value="1"/>
</dbReference>
<dbReference type="OrthoDB" id="5918429at2759"/>
<name>A0A7K6ULY1_9AVES</name>
<accession>A0A7K6ULY1</accession>
<evidence type="ECO:0000313" key="3">
    <source>
        <dbReference type="EMBL" id="NWX23250.1"/>
    </source>
</evidence>
<dbReference type="Pfam" id="PF16689">
    <property type="entry name" value="APC_N_CC"/>
    <property type="match status" value="1"/>
</dbReference>
<dbReference type="GO" id="GO:0045295">
    <property type="term" value="F:gamma-catenin binding"/>
    <property type="evidence" value="ECO:0007669"/>
    <property type="project" value="TreeGrafter"/>
</dbReference>
<reference evidence="3 4" key="1">
    <citation type="submission" date="2019-09" db="EMBL/GenBank/DDBJ databases">
        <title>Bird 10,000 Genomes (B10K) Project - Family phase.</title>
        <authorList>
            <person name="Zhang G."/>
        </authorList>
    </citation>
    <scope>NUCLEOTIDE SEQUENCE [LARGE SCALE GENOMIC DNA]</scope>
    <source>
        <strain evidence="3">B10K-DU-029-76</strain>
        <tissue evidence="3">Heart</tissue>
    </source>
</reference>
<dbReference type="GO" id="GO:0007026">
    <property type="term" value="P:negative regulation of microtubule depolymerization"/>
    <property type="evidence" value="ECO:0007669"/>
    <property type="project" value="TreeGrafter"/>
</dbReference>
<feature type="non-terminal residue" evidence="3">
    <location>
        <position position="121"/>
    </location>
</feature>
<gene>
    <name evidence="3" type="primary">Apc2_0</name>
    <name evidence="3" type="ORF">AEGBEN_R14692</name>
</gene>
<dbReference type="InterPro" id="IPR036149">
    <property type="entry name" value="APC_N_sf"/>
</dbReference>
<dbReference type="GO" id="GO:0007399">
    <property type="term" value="P:nervous system development"/>
    <property type="evidence" value="ECO:0007669"/>
    <property type="project" value="TreeGrafter"/>
</dbReference>
<feature type="region of interest" description="Disordered" evidence="1">
    <location>
        <begin position="77"/>
        <end position="121"/>
    </location>
</feature>
<protein>
    <submittedName>
        <fullName evidence="3">APCL protein</fullName>
    </submittedName>
</protein>
<dbReference type="GO" id="GO:0090090">
    <property type="term" value="P:negative regulation of canonical Wnt signaling pathway"/>
    <property type="evidence" value="ECO:0007669"/>
    <property type="project" value="TreeGrafter"/>
</dbReference>
<evidence type="ECO:0000313" key="4">
    <source>
        <dbReference type="Proteomes" id="UP000559068"/>
    </source>
</evidence>